<comment type="caution">
    <text evidence="2">The sequence shown here is derived from an EMBL/GenBank/DDBJ whole genome shotgun (WGS) entry which is preliminary data.</text>
</comment>
<dbReference type="RefSeq" id="WP_150060290.1">
    <property type="nucleotide sequence ID" value="NZ_BQHP01000076.1"/>
</dbReference>
<name>A0A7W2LPF5_9PSED</name>
<reference evidence="2 3" key="1">
    <citation type="submission" date="2020-07" db="EMBL/GenBank/DDBJ databases">
        <title>Diversity of carbapenemase encoding genes among Pseudomonas putida group clinical isolates in a tertiary Brazilian hospital.</title>
        <authorList>
            <person name="Alberto-Lei F."/>
            <person name="Nodari C.S."/>
            <person name="Streling A.P."/>
            <person name="Paulino J.T."/>
            <person name="Bessa-Neto F.O."/>
            <person name="Cayo R."/>
            <person name="Gales A.C."/>
        </authorList>
    </citation>
    <scope>NUCLEOTIDE SEQUENCE [LARGE SCALE GENOMIC DNA]</scope>
    <source>
        <strain evidence="2 3">12273</strain>
    </source>
</reference>
<dbReference type="InterPro" id="IPR057271">
    <property type="entry name" value="YagK_YfjJ_C"/>
</dbReference>
<dbReference type="Pfam" id="PF11726">
    <property type="entry name" value="YagK_YfjJ_C"/>
    <property type="match status" value="1"/>
</dbReference>
<evidence type="ECO:0000313" key="3">
    <source>
        <dbReference type="Proteomes" id="UP000590738"/>
    </source>
</evidence>
<dbReference type="Proteomes" id="UP000590738">
    <property type="component" value="Unassembled WGS sequence"/>
</dbReference>
<dbReference type="EMBL" id="JACGCZ010000038">
    <property type="protein sequence ID" value="MBA6144638.1"/>
    <property type="molecule type" value="Genomic_DNA"/>
</dbReference>
<accession>A0A7W2LPF5</accession>
<evidence type="ECO:0000259" key="1">
    <source>
        <dbReference type="Pfam" id="PF11726"/>
    </source>
</evidence>
<gene>
    <name evidence="2" type="ORF">H4B97_19555</name>
</gene>
<sequence length="330" mass="38500">MAKLSINMLQSQSDTAIRIERLISAIQRTDNKAFRKTYSKYGDEQVRDTKLSKYYGGVEQMITLFEGDVDYQYSWQLGIFQQACQVIGIELSPYGITCLSEDETRYLSASETLDELTKCIRTFLAKKRFKRREHDQRYLAIQQEIEIGRYVDAVLDRYARTCVVRVDLYYRAEAQTRLRVERVFDDLSQLIAERERNPIFEGETGYICTVEQGEERGYHIHAAFFFNGSEVSADVYRAKRIGGLWEHITRGRGYFNNCNLDKDKYRGRLGVGLIHRWDLSARSKVHYAMRYLVKNNQHLRLKPAGARCLRKGQARRARGVVISPPRSERD</sequence>
<feature type="domain" description="YagK/YfjJ C-terminal" evidence="1">
    <location>
        <begin position="155"/>
        <end position="231"/>
    </location>
</feature>
<organism evidence="2 3">
    <name type="scientific">Pseudomonas juntendi</name>
    <dbReference type="NCBI Taxonomy" id="2666183"/>
    <lineage>
        <taxon>Bacteria</taxon>
        <taxon>Pseudomonadati</taxon>
        <taxon>Pseudomonadota</taxon>
        <taxon>Gammaproteobacteria</taxon>
        <taxon>Pseudomonadales</taxon>
        <taxon>Pseudomonadaceae</taxon>
        <taxon>Pseudomonas</taxon>
    </lineage>
</organism>
<dbReference type="AlphaFoldDB" id="A0A7W2LPF5"/>
<evidence type="ECO:0000313" key="2">
    <source>
        <dbReference type="EMBL" id="MBA6144638.1"/>
    </source>
</evidence>
<protein>
    <submittedName>
        <fullName evidence="2">Inovirus-type Gp2 protein</fullName>
    </submittedName>
</protein>
<proteinExistence type="predicted"/>